<dbReference type="EMBL" id="CDMY01000603">
    <property type="protein sequence ID" value="CEM25800.1"/>
    <property type="molecule type" value="Genomic_DNA"/>
</dbReference>
<reference evidence="4 5" key="1">
    <citation type="submission" date="2014-11" db="EMBL/GenBank/DDBJ databases">
        <authorList>
            <person name="Zhu J."/>
            <person name="Qi W."/>
            <person name="Song R."/>
        </authorList>
    </citation>
    <scope>NUCLEOTIDE SEQUENCE [LARGE SCALE GENOMIC DNA]</scope>
</reference>
<sequence>MGNSGSAFPLGPQVLQPREPTPATSPITNLALDAICSFSLALIQLCHMRYCNLRLFQQVLNLALRPGSSGKHDSSVSPRKAAGSEWRPLFSLFATPDGRRGSGASPRSLQTSPRDAPQSSPHREPNMVDTWEVFLTSCLLSKTHRKAKFRLLFDFFDAAKRAEGEDEHGQGGEGLWPTSGELTFEEIQCLIQCCLRGVSRYCGVPQPSPWEAQLCASDAFNAMLSSRTHGGTVSLGDFETWAEDDPDIRAFLKVHCPMTPRHDQYVLLRHWPALLQDPSLMRHKPHAPAMVALHSPLPPRTAAGPTCRSVPATPTGREGDPLQLFQHRQRRSDRSVRPVSVLGIHGEQREQDDPQDQQQSRQPSLFLTSVPEALSRGVQDEGSNEEEASRMRDAQSVYLRLKSWTPRTSTAGKKETQTQTQSRPSSSSSSVGVDFDVGGAWVSRPVTATTMAPSPHGMRLLSESSLSMTYSGSSASCAPSSPSPSPSLPLPPSQRPSTAPHPSEGAAPHRKRKLRVKVDEHEISAGEETKAESVATASLSPRSSDLIGHVARKTYDADDQGQQQQQEGGAERRRCSSSLRDVSRALEAATDRPWFDNLQRYLKRHVHALGVDPAAGQFERPPSTYHRFGVFTKCGTYLGADPLAKRPQPKKAAVDTLYAYECFCAMDVDKDGVIGMDELVRALATHETRGRRPGDIGRRVDSDQVAFIFASDALAEELQDNRFTFSSYLRCLCPSATKKEIDEMLHWVRQAQANSAWTTIRKKIQQRKNLPDSLRRFYLHLFHLIDTDQDGLITGEDVIDFFLRPSASLPTGRASSTCPVHHPSPPQSPRHKPMLTRKNSHLRQLLMRQAIDRQEDQADAKAPTTERKTDKGKTMKGKQPVAAAKDKEAVKVISGGVAKKSAAAPRRAFRGKVVGPHTVQTGKMDDIDDETQKEAVKPTCAAMPTGRTREKGEETAAVSQPPPQKPQPRPIAPPPLHSLEHLAHFDKFTHPRRHYAHTFLMPVSSTSPSTTDDDEDDRSSSGDSDREHQQQQAHVDDAAMERIIREEALKERVKRREASRLTRERMRADKTSRRIRKGTLDQRLKRRMRYWQYYAGEPRESLRLTTGNTTLFQDDESHEPLFPPSLPSPRRTTPAPLAIQQTSAPSRPHTACLFMQRQTDQRWSRLKSAKAQQPQPQQQQDHHHHHHEGLVDEMGDHQKGLRWSVRYGEPQRSEAPMRYDYTYYETWLRQNEHIARCRCCPPCYQVTKSPNGEWAGPRKYQTIGRLYWQDLLIDIFLHSRLARSLEWERREDISSTYTDQVAAAEAEKNGGRRPPDPRPTKHEADRLMADVQSVAEETQQQASQRDKPTMGEILRSRLQHNILRRYLDKQAWVRLMCPDEYRLPEESKGQSILSLGVVLRRWQEATSKGTDKLLPDQRVKPANLRMVRSKVAEAVKKTTRP</sequence>
<dbReference type="PROSITE" id="PS00018">
    <property type="entry name" value="EF_HAND_1"/>
    <property type="match status" value="2"/>
</dbReference>
<feature type="domain" description="EF-hand" evidence="3">
    <location>
        <begin position="654"/>
        <end position="689"/>
    </location>
</feature>
<evidence type="ECO:0000313" key="4">
    <source>
        <dbReference type="EMBL" id="CEM25800.1"/>
    </source>
</evidence>
<feature type="region of interest" description="Disordered" evidence="2">
    <location>
        <begin position="368"/>
        <end position="436"/>
    </location>
</feature>
<feature type="region of interest" description="Disordered" evidence="2">
    <location>
        <begin position="1163"/>
        <end position="1187"/>
    </location>
</feature>
<dbReference type="GO" id="GO:0005509">
    <property type="term" value="F:calcium ion binding"/>
    <property type="evidence" value="ECO:0007669"/>
    <property type="project" value="InterPro"/>
</dbReference>
<keyword evidence="1" id="KW-0106">Calcium</keyword>
<accession>A0A0G4GA26</accession>
<feature type="region of interest" description="Disordered" evidence="2">
    <location>
        <begin position="469"/>
        <end position="576"/>
    </location>
</feature>
<keyword evidence="5" id="KW-1185">Reference proteome</keyword>
<dbReference type="PROSITE" id="PS50222">
    <property type="entry name" value="EF_HAND_2"/>
    <property type="match status" value="2"/>
</dbReference>
<dbReference type="Proteomes" id="UP000041254">
    <property type="component" value="Unassembled WGS sequence"/>
</dbReference>
<gene>
    <name evidence="4" type="ORF">Vbra_9836</name>
</gene>
<evidence type="ECO:0000256" key="2">
    <source>
        <dbReference type="SAM" id="MobiDB-lite"/>
    </source>
</evidence>
<feature type="region of interest" description="Disordered" evidence="2">
    <location>
        <begin position="1304"/>
        <end position="1324"/>
    </location>
</feature>
<dbReference type="InterPro" id="IPR011992">
    <property type="entry name" value="EF-hand-dom_pair"/>
</dbReference>
<feature type="region of interest" description="Disordered" evidence="2">
    <location>
        <begin position="1000"/>
        <end position="1039"/>
    </location>
</feature>
<feature type="compositionally biased region" description="Low complexity" evidence="2">
    <location>
        <begin position="417"/>
        <end position="430"/>
    </location>
</feature>
<feature type="region of interest" description="Disordered" evidence="2">
    <location>
        <begin position="810"/>
        <end position="834"/>
    </location>
</feature>
<dbReference type="SMART" id="SM00054">
    <property type="entry name" value="EFh"/>
    <property type="match status" value="2"/>
</dbReference>
<feature type="region of interest" description="Disordered" evidence="2">
    <location>
        <begin position="1112"/>
        <end position="1134"/>
    </location>
</feature>
<feature type="domain" description="EF-hand" evidence="3">
    <location>
        <begin position="773"/>
        <end position="808"/>
    </location>
</feature>
<feature type="region of interest" description="Disordered" evidence="2">
    <location>
        <begin position="93"/>
        <end position="125"/>
    </location>
</feature>
<dbReference type="InterPro" id="IPR018247">
    <property type="entry name" value="EF_Hand_1_Ca_BS"/>
</dbReference>
<feature type="compositionally biased region" description="Basic and acidic residues" evidence="2">
    <location>
        <begin position="1305"/>
        <end position="1324"/>
    </location>
</feature>
<feature type="region of interest" description="Disordered" evidence="2">
    <location>
        <begin position="852"/>
        <end position="883"/>
    </location>
</feature>
<dbReference type="Gene3D" id="1.10.238.10">
    <property type="entry name" value="EF-hand"/>
    <property type="match status" value="1"/>
</dbReference>
<feature type="compositionally biased region" description="Polar residues" evidence="2">
    <location>
        <begin position="105"/>
        <end position="120"/>
    </location>
</feature>
<feature type="region of interest" description="Disordered" evidence="2">
    <location>
        <begin position="292"/>
        <end position="338"/>
    </location>
</feature>
<name>A0A0G4GA26_VITBC</name>
<feature type="region of interest" description="Disordered" evidence="2">
    <location>
        <begin position="919"/>
        <end position="977"/>
    </location>
</feature>
<dbReference type="VEuPathDB" id="CryptoDB:Vbra_9836"/>
<proteinExistence type="predicted"/>
<feature type="compositionally biased region" description="Basic and acidic residues" evidence="2">
    <location>
        <begin position="516"/>
        <end position="531"/>
    </location>
</feature>
<dbReference type="InterPro" id="IPR002048">
    <property type="entry name" value="EF_hand_dom"/>
</dbReference>
<organism evidence="4 5">
    <name type="scientific">Vitrella brassicaformis (strain CCMP3155)</name>
    <dbReference type="NCBI Taxonomy" id="1169540"/>
    <lineage>
        <taxon>Eukaryota</taxon>
        <taxon>Sar</taxon>
        <taxon>Alveolata</taxon>
        <taxon>Colpodellida</taxon>
        <taxon>Vitrellaceae</taxon>
        <taxon>Vitrella</taxon>
    </lineage>
</organism>
<feature type="compositionally biased region" description="Low complexity" evidence="2">
    <location>
        <begin position="471"/>
        <end position="480"/>
    </location>
</feature>
<feature type="compositionally biased region" description="Basic and acidic residues" evidence="2">
    <location>
        <begin position="852"/>
        <end position="873"/>
    </location>
</feature>
<feature type="compositionally biased region" description="Pro residues" evidence="2">
    <location>
        <begin position="481"/>
        <end position="494"/>
    </location>
</feature>
<evidence type="ECO:0000256" key="1">
    <source>
        <dbReference type="ARBA" id="ARBA00022837"/>
    </source>
</evidence>
<evidence type="ECO:0000259" key="3">
    <source>
        <dbReference type="PROSITE" id="PS50222"/>
    </source>
</evidence>
<dbReference type="SUPFAM" id="SSF47473">
    <property type="entry name" value="EF-hand"/>
    <property type="match status" value="1"/>
</dbReference>
<protein>
    <recommendedName>
        <fullName evidence="3">EF-hand domain-containing protein</fullName>
    </recommendedName>
</protein>
<dbReference type="InParanoid" id="A0A0G4GA26"/>
<feature type="compositionally biased region" description="Basic and acidic residues" evidence="2">
    <location>
        <begin position="1018"/>
        <end position="1039"/>
    </location>
</feature>
<evidence type="ECO:0000313" key="5">
    <source>
        <dbReference type="Proteomes" id="UP000041254"/>
    </source>
</evidence>
<feature type="region of interest" description="Disordered" evidence="2">
    <location>
        <begin position="1"/>
        <end position="22"/>
    </location>
</feature>
<feature type="compositionally biased region" description="Pro residues" evidence="2">
    <location>
        <begin position="960"/>
        <end position="976"/>
    </location>
</feature>